<feature type="region of interest" description="Disordered" evidence="1">
    <location>
        <begin position="141"/>
        <end position="185"/>
    </location>
</feature>
<dbReference type="RefSeq" id="WP_344076747.1">
    <property type="nucleotide sequence ID" value="NZ_BAAALS010000002.1"/>
</dbReference>
<sequence>MKAERSITAARHSAGRTIGELSKFAAAVLTARRYPHADRVADQLRSLTPLFNLLLAKRAVGSPALVVRTDGMEIGLHVDYDMNAEENLSVPPMDLLDELSGDAKVEVAVLATEEVAPALIELVSKADGNPATVTLTVVTAGQPEPAKLDPDVPSAAESAEAQGNEPSPEDAVAQPETPDEDDSGR</sequence>
<dbReference type="EMBL" id="BAAALS010000002">
    <property type="protein sequence ID" value="GAA1739018.1"/>
    <property type="molecule type" value="Genomic_DNA"/>
</dbReference>
<keyword evidence="3" id="KW-1185">Reference proteome</keyword>
<gene>
    <name evidence="2" type="ORF">GCM10009681_07270</name>
</gene>
<reference evidence="2 3" key="1">
    <citation type="journal article" date="2019" name="Int. J. Syst. Evol. Microbiol.">
        <title>The Global Catalogue of Microorganisms (GCM) 10K type strain sequencing project: providing services to taxonomists for standard genome sequencing and annotation.</title>
        <authorList>
            <consortium name="The Broad Institute Genomics Platform"/>
            <consortium name="The Broad Institute Genome Sequencing Center for Infectious Disease"/>
            <person name="Wu L."/>
            <person name="Ma J."/>
        </authorList>
    </citation>
    <scope>NUCLEOTIDE SEQUENCE [LARGE SCALE GENOMIC DNA]</scope>
    <source>
        <strain evidence="2 3">JCM 13249</strain>
    </source>
</reference>
<accession>A0ABN2JWB5</accession>
<organism evidence="2 3">
    <name type="scientific">Luedemannella helvata</name>
    <dbReference type="NCBI Taxonomy" id="349315"/>
    <lineage>
        <taxon>Bacteria</taxon>
        <taxon>Bacillati</taxon>
        <taxon>Actinomycetota</taxon>
        <taxon>Actinomycetes</taxon>
        <taxon>Micromonosporales</taxon>
        <taxon>Micromonosporaceae</taxon>
        <taxon>Luedemannella</taxon>
    </lineage>
</organism>
<comment type="caution">
    <text evidence="2">The sequence shown here is derived from an EMBL/GenBank/DDBJ whole genome shotgun (WGS) entry which is preliminary data.</text>
</comment>
<evidence type="ECO:0000313" key="3">
    <source>
        <dbReference type="Proteomes" id="UP001500655"/>
    </source>
</evidence>
<evidence type="ECO:0000256" key="1">
    <source>
        <dbReference type="SAM" id="MobiDB-lite"/>
    </source>
</evidence>
<dbReference type="Proteomes" id="UP001500655">
    <property type="component" value="Unassembled WGS sequence"/>
</dbReference>
<name>A0ABN2JWB5_9ACTN</name>
<protein>
    <submittedName>
        <fullName evidence="2">Uncharacterized protein</fullName>
    </submittedName>
</protein>
<proteinExistence type="predicted"/>
<evidence type="ECO:0000313" key="2">
    <source>
        <dbReference type="EMBL" id="GAA1739018.1"/>
    </source>
</evidence>